<proteinExistence type="predicted"/>
<dbReference type="RefSeq" id="WP_214431345.1">
    <property type="nucleotide sequence ID" value="NZ_JAECZA010000013.1"/>
</dbReference>
<dbReference type="AlphaFoldDB" id="A0A8J7I201"/>
<sequence>MNDTIKATSLLEFQMVQAQKFLEAVHTLDTHFLDLAILKLFLKNSKELIIISLVYGCEVALLLGDLLF</sequence>
<keyword evidence="1" id="KW-1133">Transmembrane helix</keyword>
<feature type="transmembrane region" description="Helical" evidence="1">
    <location>
        <begin position="48"/>
        <end position="67"/>
    </location>
</feature>
<protein>
    <submittedName>
        <fullName evidence="2">Uncharacterized protein</fullName>
    </submittedName>
</protein>
<dbReference type="Proteomes" id="UP000662314">
    <property type="component" value="Unassembled WGS sequence"/>
</dbReference>
<keyword evidence="3" id="KW-1185">Reference proteome</keyword>
<organism evidence="2 3">
    <name type="scientific">Dendronalium phyllosphericum CENA369</name>
    <dbReference type="NCBI Taxonomy" id="1725256"/>
    <lineage>
        <taxon>Bacteria</taxon>
        <taxon>Bacillati</taxon>
        <taxon>Cyanobacteriota</taxon>
        <taxon>Cyanophyceae</taxon>
        <taxon>Nostocales</taxon>
        <taxon>Nostocaceae</taxon>
        <taxon>Dendronalium</taxon>
        <taxon>Dendronalium phyllosphericum</taxon>
    </lineage>
</organism>
<evidence type="ECO:0000313" key="2">
    <source>
        <dbReference type="EMBL" id="MBH8572523.1"/>
    </source>
</evidence>
<gene>
    <name evidence="2" type="ORF">I8752_05615</name>
</gene>
<dbReference type="EMBL" id="JAECZA010000013">
    <property type="protein sequence ID" value="MBH8572523.1"/>
    <property type="molecule type" value="Genomic_DNA"/>
</dbReference>
<name>A0A8J7I201_9NOST</name>
<keyword evidence="1" id="KW-0812">Transmembrane</keyword>
<evidence type="ECO:0000313" key="3">
    <source>
        <dbReference type="Proteomes" id="UP000662314"/>
    </source>
</evidence>
<comment type="caution">
    <text evidence="2">The sequence shown here is derived from an EMBL/GenBank/DDBJ whole genome shotgun (WGS) entry which is preliminary data.</text>
</comment>
<reference evidence="2 3" key="1">
    <citation type="journal article" date="2021" name="Int. J. Syst. Evol. Microbiol.">
        <title>Amazonocrinis nigriterrae gen. nov., sp. nov., Atlanticothrix silvestris gen. nov., sp. nov. and Dendronalium phyllosphericum gen. nov., sp. nov., nostocacean cyanobacteria from Brazilian environments.</title>
        <authorList>
            <person name="Alvarenga D.O."/>
            <person name="Andreote A.P.D."/>
            <person name="Branco L.H.Z."/>
            <person name="Delbaje E."/>
            <person name="Cruz R.B."/>
            <person name="Varani A.M."/>
            <person name="Fiore M.F."/>
        </authorList>
    </citation>
    <scope>NUCLEOTIDE SEQUENCE [LARGE SCALE GENOMIC DNA]</scope>
    <source>
        <strain evidence="2 3">CENA369</strain>
    </source>
</reference>
<evidence type="ECO:0000256" key="1">
    <source>
        <dbReference type="SAM" id="Phobius"/>
    </source>
</evidence>
<accession>A0A8J7I201</accession>
<keyword evidence="1" id="KW-0472">Membrane</keyword>